<keyword evidence="3 6" id="KW-0067">ATP-binding</keyword>
<keyword evidence="2 6" id="KW-0547">Nucleotide-binding</keyword>
<dbReference type="InterPro" id="IPR003789">
    <property type="entry name" value="Asn/Gln_tRNA_amidoTrase-B-like"/>
</dbReference>
<dbReference type="EC" id="6.3.5.-" evidence="6"/>
<dbReference type="SMART" id="SM00845">
    <property type="entry name" value="GatB_Yqey"/>
    <property type="match status" value="1"/>
</dbReference>
<dbReference type="InterPro" id="IPR017959">
    <property type="entry name" value="Asn/Gln-tRNA_amidoTrfase_suB/E"/>
</dbReference>
<dbReference type="AlphaFoldDB" id="A0A8T3YNF1"/>
<reference evidence="8" key="1">
    <citation type="submission" date="2020-07" db="EMBL/GenBank/DDBJ databases">
        <title>Huge and variable diversity of episymbiotic CPR bacteria and DPANN archaea in groundwater ecosystems.</title>
        <authorList>
            <person name="He C.Y."/>
            <person name="Keren R."/>
            <person name="Whittaker M."/>
            <person name="Farag I.F."/>
            <person name="Doudna J."/>
            <person name="Cate J.H.D."/>
            <person name="Banfield J.F."/>
        </authorList>
    </citation>
    <scope>NUCLEOTIDE SEQUENCE</scope>
    <source>
        <strain evidence="8">NC_groundwater_1296_Ag_S-0.2um_52_80</strain>
    </source>
</reference>
<evidence type="ECO:0000256" key="6">
    <source>
        <dbReference type="HAMAP-Rule" id="MF_00588"/>
    </source>
</evidence>
<comment type="subunit">
    <text evidence="6">Heterodimer of GatD and GatE.</text>
</comment>
<dbReference type="InterPro" id="IPR018027">
    <property type="entry name" value="Asn/Gln_amidotransferase"/>
</dbReference>
<dbReference type="NCBIfam" id="TIGR00134">
    <property type="entry name" value="gatE_arch"/>
    <property type="match status" value="1"/>
</dbReference>
<dbReference type="InterPro" id="IPR023168">
    <property type="entry name" value="GatB_Yqey_C_2"/>
</dbReference>
<dbReference type="InterPro" id="IPR004414">
    <property type="entry name" value="GatE"/>
</dbReference>
<dbReference type="SUPFAM" id="SSF89095">
    <property type="entry name" value="GatB/YqeY motif"/>
    <property type="match status" value="1"/>
</dbReference>
<gene>
    <name evidence="6 8" type="primary">gatE</name>
    <name evidence="8" type="ORF">HY544_04745</name>
</gene>
<dbReference type="Pfam" id="PF02637">
    <property type="entry name" value="GatB_Yqey"/>
    <property type="match status" value="1"/>
</dbReference>
<dbReference type="GO" id="GO:0005524">
    <property type="term" value="F:ATP binding"/>
    <property type="evidence" value="ECO:0007669"/>
    <property type="project" value="UniProtKB-KW"/>
</dbReference>
<evidence type="ECO:0000256" key="3">
    <source>
        <dbReference type="ARBA" id="ARBA00022840"/>
    </source>
</evidence>
<dbReference type="Gene3D" id="1.10.10.410">
    <property type="match status" value="1"/>
</dbReference>
<evidence type="ECO:0000256" key="1">
    <source>
        <dbReference type="ARBA" id="ARBA00022598"/>
    </source>
</evidence>
<keyword evidence="1 6" id="KW-0436">Ligase</keyword>
<dbReference type="GO" id="GO:0070681">
    <property type="term" value="P:glutaminyl-tRNAGln biosynthesis via transamidation"/>
    <property type="evidence" value="ECO:0007669"/>
    <property type="project" value="TreeGrafter"/>
</dbReference>
<comment type="function">
    <text evidence="6">Allows the formation of correctly charged Gln-tRNA(Gln) through the transamidation of misacylated Glu-tRNA(Gln) in organisms which lack glutaminyl-tRNA synthetase. The reaction takes place in the presence of glutamine and ATP through an activated gamma-phospho-Glu-tRNA(Gln). The GatDE system is specific for glutamate and does not act on aspartate.</text>
</comment>
<dbReference type="InterPro" id="IPR006075">
    <property type="entry name" value="Asn/Gln-tRNA_Trfase_suB/E_cat"/>
</dbReference>
<dbReference type="PROSITE" id="PS01234">
    <property type="entry name" value="GATB"/>
    <property type="match status" value="1"/>
</dbReference>
<dbReference type="PANTHER" id="PTHR11659:SF2">
    <property type="entry name" value="GLUTAMYL-TRNA(GLN) AMIDOTRANSFERASE SUBUNIT E"/>
    <property type="match status" value="1"/>
</dbReference>
<comment type="catalytic activity">
    <reaction evidence="5 6">
        <text>L-glutamyl-tRNA(Gln) + L-glutamine + ATP + H2O = L-glutaminyl-tRNA(Gln) + L-glutamate + ADP + phosphate + H(+)</text>
        <dbReference type="Rhea" id="RHEA:17521"/>
        <dbReference type="Rhea" id="RHEA-COMP:9681"/>
        <dbReference type="Rhea" id="RHEA-COMP:9684"/>
        <dbReference type="ChEBI" id="CHEBI:15377"/>
        <dbReference type="ChEBI" id="CHEBI:15378"/>
        <dbReference type="ChEBI" id="CHEBI:29985"/>
        <dbReference type="ChEBI" id="CHEBI:30616"/>
        <dbReference type="ChEBI" id="CHEBI:43474"/>
        <dbReference type="ChEBI" id="CHEBI:58359"/>
        <dbReference type="ChEBI" id="CHEBI:78520"/>
        <dbReference type="ChEBI" id="CHEBI:78521"/>
        <dbReference type="ChEBI" id="CHEBI:456216"/>
    </reaction>
</comment>
<organism evidence="8 9">
    <name type="scientific">Candidatus Iainarchaeum sp</name>
    <dbReference type="NCBI Taxonomy" id="3101447"/>
    <lineage>
        <taxon>Archaea</taxon>
        <taxon>Candidatus Iainarchaeota</taxon>
        <taxon>Candidatus Iainarchaeia</taxon>
        <taxon>Candidatus Iainarchaeales</taxon>
        <taxon>Candidatus Iainarchaeaceae</taxon>
        <taxon>Candidatus Iainarchaeum</taxon>
    </lineage>
</organism>
<dbReference type="GO" id="GO:0006412">
    <property type="term" value="P:translation"/>
    <property type="evidence" value="ECO:0007669"/>
    <property type="project" value="UniProtKB-UniRule"/>
</dbReference>
<dbReference type="InterPro" id="IPR004115">
    <property type="entry name" value="GAD-like_sf"/>
</dbReference>
<dbReference type="Gene3D" id="3.30.1360.30">
    <property type="entry name" value="GAD-like domain"/>
    <property type="match status" value="1"/>
</dbReference>
<dbReference type="Pfam" id="PF02934">
    <property type="entry name" value="GatB_N"/>
    <property type="match status" value="1"/>
</dbReference>
<accession>A0A8T3YNF1</accession>
<dbReference type="NCBIfam" id="NF003107">
    <property type="entry name" value="PRK04028.1"/>
    <property type="match status" value="1"/>
</dbReference>
<dbReference type="SUPFAM" id="SSF55261">
    <property type="entry name" value="GAD domain-like"/>
    <property type="match status" value="1"/>
</dbReference>
<dbReference type="Pfam" id="PF02938">
    <property type="entry name" value="GAD"/>
    <property type="match status" value="1"/>
</dbReference>
<dbReference type="Proteomes" id="UP000732298">
    <property type="component" value="Unassembled WGS sequence"/>
</dbReference>
<dbReference type="EMBL" id="JACQPB010000042">
    <property type="protein sequence ID" value="MBI4210786.1"/>
    <property type="molecule type" value="Genomic_DNA"/>
</dbReference>
<evidence type="ECO:0000256" key="5">
    <source>
        <dbReference type="ARBA" id="ARBA00047913"/>
    </source>
</evidence>
<dbReference type="GO" id="GO:0005737">
    <property type="term" value="C:cytoplasm"/>
    <property type="evidence" value="ECO:0007669"/>
    <property type="project" value="InterPro"/>
</dbReference>
<feature type="domain" description="Asn/Gln amidotransferase" evidence="7">
    <location>
        <begin position="484"/>
        <end position="625"/>
    </location>
</feature>
<evidence type="ECO:0000256" key="2">
    <source>
        <dbReference type="ARBA" id="ARBA00022741"/>
    </source>
</evidence>
<dbReference type="GO" id="GO:0004812">
    <property type="term" value="F:aminoacyl-tRNA ligase activity"/>
    <property type="evidence" value="ECO:0007669"/>
    <property type="project" value="InterPro"/>
</dbReference>
<dbReference type="InterPro" id="IPR014746">
    <property type="entry name" value="Gln_synth/guanido_kin_cat_dom"/>
</dbReference>
<dbReference type="InterPro" id="IPR017958">
    <property type="entry name" value="Gln-tRNA_amidoTrfase_suB_CS"/>
</dbReference>
<dbReference type="PANTHER" id="PTHR11659">
    <property type="entry name" value="GLUTAMYL-TRNA GLN AMIDOTRANSFERASE SUBUNIT B MITOCHONDRIAL AND PROKARYOTIC PET112-RELATED"/>
    <property type="match status" value="1"/>
</dbReference>
<comment type="caution">
    <text evidence="8">The sequence shown here is derived from an EMBL/GenBank/DDBJ whole genome shotgun (WGS) entry which is preliminary data.</text>
</comment>
<dbReference type="GO" id="GO:0050567">
    <property type="term" value="F:glutaminyl-tRNA synthase (glutamine-hydrolyzing) activity"/>
    <property type="evidence" value="ECO:0007669"/>
    <property type="project" value="UniProtKB-UniRule"/>
</dbReference>
<dbReference type="InterPro" id="IPR029351">
    <property type="entry name" value="GAD_dom"/>
</dbReference>
<keyword evidence="4 6" id="KW-0648">Protein biosynthesis</keyword>
<name>A0A8T3YNF1_9ARCH</name>
<dbReference type="SUPFAM" id="SSF55931">
    <property type="entry name" value="Glutamine synthetase/guanido kinase"/>
    <property type="match status" value="1"/>
</dbReference>
<comment type="similarity">
    <text evidence="6">Belongs to the GatB/GatE family. GatE subfamily.</text>
</comment>
<evidence type="ECO:0000313" key="8">
    <source>
        <dbReference type="EMBL" id="MBI4210786.1"/>
    </source>
</evidence>
<protein>
    <recommendedName>
        <fullName evidence="6">Glutamyl-tRNA(Gln) amidotransferase subunit E</fullName>
        <shortName evidence="6">Glu-ADT subunit E</shortName>
        <ecNumber evidence="6">6.3.5.-</ecNumber>
    </recommendedName>
</protein>
<evidence type="ECO:0000313" key="9">
    <source>
        <dbReference type="Proteomes" id="UP000732298"/>
    </source>
</evidence>
<evidence type="ECO:0000256" key="4">
    <source>
        <dbReference type="ARBA" id="ARBA00022917"/>
    </source>
</evidence>
<evidence type="ECO:0000259" key="7">
    <source>
        <dbReference type="SMART" id="SM00845"/>
    </source>
</evidence>
<proteinExistence type="inferred from homology"/>
<dbReference type="HAMAP" id="MF_00588">
    <property type="entry name" value="GatE"/>
    <property type="match status" value="1"/>
</dbReference>
<sequence>MDFDYRGIGLKCGLEVHQQLDTGKLFSRTPSLLREDRPGFTVRRRLRPTASELGEHDKAALEAYNKGLAYIYEGYEDTISLVELDEEPPQPLDKEAFRTILEAAILCRSAVIDEMHVMRKLVIDGSNTSGFQRTMLVATGGSIGIGSKELGIQTIVLEEDAARPMERTDTTVTYRLDRLGIPLIELATEPGIETPEEAKEAARAIGTLLRRTCRVKRGLGTIRQDLNISIRGGARVEVKGVQELEMIDEYVRREVQRQAMLVEVKKELAERGVKKESVHAEPKETSSAFRGTEAKIIRSAISRGETVLAFKLEGFAGFLGKELQPDRRLGTEFADHVKTKTGLKGLFHSDELPNYGITGEEIAKVRDELGCGAHDAFVILAGQKEKAAAAARAVFERALQCLDGVPEETRGAMDGGNTEYLRPLPGAARMYPETDLETTMPDEKMLREIRKGLPMTVEERERLYAKWGLNQKHVDEMKLSNYARLFERAVNGGADARKTAIFLLEGLVEARRDGAAIDALHESDLLEFIEAIRTGALAKEVQKQTIIEKCRNTGMPLRAILSSRGAQSAGSADIERAVQEAVQRNIALVKEKKLGALPALMGDVMKELRGKASGKEISEALRKEIEKAARA</sequence>